<sequence>MPGPMTAQERVEGAASALKVFPLPSAVLFPHTVIPLHIFEPRYRDLVRDALATDRVLALGQLEPGWEGKYEGRPTLQPMLCAGVIVWDEQVEDGRYNILLQGVSRVRLVEELAPDKLYRQVRAQVLPDVSYTGPEEEQLRQAVFELAGRVPPSFAENLLPVAARAGGGMLADVVASAVVPEPGRRQELLVELDVRRRLEMVLEDLGDLLSQLQPVRPSGPLN</sequence>
<proteinExistence type="predicted"/>
<dbReference type="Pfam" id="PF02190">
    <property type="entry name" value="LON_substr_bdg"/>
    <property type="match status" value="1"/>
</dbReference>
<dbReference type="EMBL" id="RAWB01000258">
    <property type="protein sequence ID" value="RKH55328.1"/>
    <property type="molecule type" value="Genomic_DNA"/>
</dbReference>
<dbReference type="GO" id="GO:0006508">
    <property type="term" value="P:proteolysis"/>
    <property type="evidence" value="ECO:0007669"/>
    <property type="project" value="UniProtKB-KW"/>
</dbReference>
<evidence type="ECO:0000313" key="2">
    <source>
        <dbReference type="EMBL" id="RKH55328.1"/>
    </source>
</evidence>
<accession>A0A3A8PG56</accession>
<dbReference type="PROSITE" id="PS51787">
    <property type="entry name" value="LON_N"/>
    <property type="match status" value="1"/>
</dbReference>
<dbReference type="InterPro" id="IPR003111">
    <property type="entry name" value="Lon_prtase_N"/>
</dbReference>
<feature type="domain" description="Lon N-terminal" evidence="1">
    <location>
        <begin position="18"/>
        <end position="209"/>
    </location>
</feature>
<dbReference type="InterPro" id="IPR046336">
    <property type="entry name" value="Lon_prtase_N_sf"/>
</dbReference>
<dbReference type="AlphaFoldDB" id="A0A3A8PG56"/>
<reference evidence="3" key="1">
    <citation type="submission" date="2018-09" db="EMBL/GenBank/DDBJ databases">
        <authorList>
            <person name="Livingstone P.G."/>
            <person name="Whitworth D.E."/>
        </authorList>
    </citation>
    <scope>NUCLEOTIDE SEQUENCE [LARGE SCALE GENOMIC DNA]</scope>
    <source>
        <strain evidence="3">CA051B</strain>
    </source>
</reference>
<dbReference type="Gene3D" id="2.30.130.40">
    <property type="entry name" value="LON domain-like"/>
    <property type="match status" value="1"/>
</dbReference>
<comment type="caution">
    <text evidence="2">The sequence shown here is derived from an EMBL/GenBank/DDBJ whole genome shotgun (WGS) entry which is preliminary data.</text>
</comment>
<dbReference type="SUPFAM" id="SSF88697">
    <property type="entry name" value="PUA domain-like"/>
    <property type="match status" value="1"/>
</dbReference>
<organism evidence="2 3">
    <name type="scientific">Corallococcus llansteffanensis</name>
    <dbReference type="NCBI Taxonomy" id="2316731"/>
    <lineage>
        <taxon>Bacteria</taxon>
        <taxon>Pseudomonadati</taxon>
        <taxon>Myxococcota</taxon>
        <taxon>Myxococcia</taxon>
        <taxon>Myxococcales</taxon>
        <taxon>Cystobacterineae</taxon>
        <taxon>Myxococcaceae</taxon>
        <taxon>Corallococcus</taxon>
    </lineage>
</organism>
<dbReference type="GO" id="GO:0008233">
    <property type="term" value="F:peptidase activity"/>
    <property type="evidence" value="ECO:0007669"/>
    <property type="project" value="UniProtKB-KW"/>
</dbReference>
<evidence type="ECO:0000259" key="1">
    <source>
        <dbReference type="PROSITE" id="PS51787"/>
    </source>
</evidence>
<name>A0A3A8PG56_9BACT</name>
<keyword evidence="2" id="KW-0645">Protease</keyword>
<dbReference type="Proteomes" id="UP000272888">
    <property type="component" value="Unassembled WGS sequence"/>
</dbReference>
<evidence type="ECO:0000313" key="3">
    <source>
        <dbReference type="Proteomes" id="UP000272888"/>
    </source>
</evidence>
<protein>
    <submittedName>
        <fullName evidence="2">ATP-dependent protease</fullName>
    </submittedName>
</protein>
<dbReference type="SMART" id="SM00464">
    <property type="entry name" value="LON"/>
    <property type="match status" value="1"/>
</dbReference>
<keyword evidence="2" id="KW-0378">Hydrolase</keyword>
<gene>
    <name evidence="2" type="ORF">D7V93_23240</name>
</gene>
<dbReference type="InterPro" id="IPR015947">
    <property type="entry name" value="PUA-like_sf"/>
</dbReference>
<keyword evidence="3" id="KW-1185">Reference proteome</keyword>
<dbReference type="PANTHER" id="PTHR46732">
    <property type="entry name" value="ATP-DEPENDENT PROTEASE LA (LON) DOMAIN PROTEIN"/>
    <property type="match status" value="1"/>
</dbReference>
<dbReference type="Gene3D" id="1.20.58.1480">
    <property type="match status" value="1"/>
</dbReference>
<dbReference type="PANTHER" id="PTHR46732:SF8">
    <property type="entry name" value="ATP-DEPENDENT PROTEASE LA (LON) DOMAIN PROTEIN"/>
    <property type="match status" value="1"/>
</dbReference>